<reference evidence="2" key="1">
    <citation type="submission" date="2023-07" db="EMBL/GenBank/DDBJ databases">
        <title>30 novel species of actinomycetes from the DSMZ collection.</title>
        <authorList>
            <person name="Nouioui I."/>
        </authorList>
    </citation>
    <scope>NUCLEOTIDE SEQUENCE [LARGE SCALE GENOMIC DNA]</scope>
    <source>
        <strain evidence="2">DSM 41921</strain>
    </source>
</reference>
<dbReference type="EMBL" id="JAVREU010000034">
    <property type="protein sequence ID" value="MDT0392934.1"/>
    <property type="molecule type" value="Genomic_DNA"/>
</dbReference>
<evidence type="ECO:0000313" key="2">
    <source>
        <dbReference type="Proteomes" id="UP001183586"/>
    </source>
</evidence>
<accession>A0ABU2PL94</accession>
<keyword evidence="2" id="KW-1185">Reference proteome</keyword>
<proteinExistence type="predicted"/>
<evidence type="ECO:0000313" key="1">
    <source>
        <dbReference type="EMBL" id="MDT0392934.1"/>
    </source>
</evidence>
<comment type="caution">
    <text evidence="1">The sequence shown here is derived from an EMBL/GenBank/DDBJ whole genome shotgun (WGS) entry which is preliminary data.</text>
</comment>
<gene>
    <name evidence="1" type="ORF">RM641_36510</name>
</gene>
<sequence>MSVRPELARPDDAAIQAAMDHALTALSAVFEALGDGTHTLNFAVERTDDAFVTGRADLCISTDSARLAVVDDAEFYALSALLVFALEGSTVRRAVLIATTAAEQRPRACGWSVREGWLHPMNTDDVRRAVTPCPGVNAVQREVYPAPPLPRITDTGEESRHG</sequence>
<dbReference type="RefSeq" id="WP_311689040.1">
    <property type="nucleotide sequence ID" value="NZ_JAVREU010000034.1"/>
</dbReference>
<dbReference type="Proteomes" id="UP001183586">
    <property type="component" value="Unassembled WGS sequence"/>
</dbReference>
<organism evidence="1 2">
    <name type="scientific">Streptomyces dubilierae</name>
    <dbReference type="NCBI Taxonomy" id="3075533"/>
    <lineage>
        <taxon>Bacteria</taxon>
        <taxon>Bacillati</taxon>
        <taxon>Actinomycetota</taxon>
        <taxon>Actinomycetes</taxon>
        <taxon>Kitasatosporales</taxon>
        <taxon>Streptomycetaceae</taxon>
        <taxon>Streptomyces</taxon>
    </lineage>
</organism>
<name>A0ABU2PL94_9ACTN</name>
<protein>
    <submittedName>
        <fullName evidence="1">Uncharacterized protein</fullName>
    </submittedName>
</protein>